<reference evidence="9 10" key="1">
    <citation type="journal article" date="2016" name="Nat. Commun.">
        <title>Thousands of microbial genomes shed light on interconnected biogeochemical processes in an aquifer system.</title>
        <authorList>
            <person name="Anantharaman K."/>
            <person name="Brown C.T."/>
            <person name="Hug L.A."/>
            <person name="Sharon I."/>
            <person name="Castelle C.J."/>
            <person name="Probst A.J."/>
            <person name="Thomas B.C."/>
            <person name="Singh A."/>
            <person name="Wilkins M.J."/>
            <person name="Karaoz U."/>
            <person name="Brodie E.L."/>
            <person name="Williams K.H."/>
            <person name="Hubbard S.S."/>
            <person name="Banfield J.F."/>
        </authorList>
    </citation>
    <scope>NUCLEOTIDE SEQUENCE [LARGE SCALE GENOMIC DNA]</scope>
</reference>
<evidence type="ECO:0000256" key="3">
    <source>
        <dbReference type="ARBA" id="ARBA00012966"/>
    </source>
</evidence>
<dbReference type="EMBL" id="MGHS01000005">
    <property type="protein sequence ID" value="OGM77174.1"/>
    <property type="molecule type" value="Genomic_DNA"/>
</dbReference>
<sequence>MKDRDFFETTVVLIKPDGVKRGLVGEILSRFERVGLTIVALKMVRIGRDHAKKHYPVSRREWIKNIGERVLETYKEYGRDPREDLDTLKPMEIGKKMAGWLVDFLTEGPLVAMLLEGENAINTVRKIVGHTFGDKALPGTIRGDFTNERGYVGFVYKRSTHNLVHASGNKEEAEFERKLWFKENEIYS</sequence>
<dbReference type="Proteomes" id="UP000177855">
    <property type="component" value="Unassembled WGS sequence"/>
</dbReference>
<comment type="cofactor">
    <cofactor evidence="1">
        <name>Mg(2+)</name>
        <dbReference type="ChEBI" id="CHEBI:18420"/>
    </cofactor>
</comment>
<protein>
    <recommendedName>
        <fullName evidence="3">nucleoside-diphosphate kinase</fullName>
        <ecNumber evidence="3">2.7.4.6</ecNumber>
    </recommendedName>
</protein>
<dbReference type="GO" id="GO:0006241">
    <property type="term" value="P:CTP biosynthetic process"/>
    <property type="evidence" value="ECO:0007669"/>
    <property type="project" value="InterPro"/>
</dbReference>
<evidence type="ECO:0000256" key="7">
    <source>
        <dbReference type="RuleBase" id="RU004011"/>
    </source>
</evidence>
<comment type="similarity">
    <text evidence="2 6 7">Belongs to the NDK family.</text>
</comment>
<evidence type="ECO:0000256" key="6">
    <source>
        <dbReference type="PROSITE-ProRule" id="PRU00706"/>
    </source>
</evidence>
<evidence type="ECO:0000259" key="8">
    <source>
        <dbReference type="SMART" id="SM00562"/>
    </source>
</evidence>
<dbReference type="EC" id="2.7.4.6" evidence="3"/>
<evidence type="ECO:0000256" key="1">
    <source>
        <dbReference type="ARBA" id="ARBA00001946"/>
    </source>
</evidence>
<dbReference type="STRING" id="1802532.A2210_00695"/>
<keyword evidence="5" id="KW-0418">Kinase</keyword>
<gene>
    <name evidence="9" type="ORF">A2210_00695</name>
</gene>
<dbReference type="GO" id="GO:0006183">
    <property type="term" value="P:GTP biosynthetic process"/>
    <property type="evidence" value="ECO:0007669"/>
    <property type="project" value="InterPro"/>
</dbReference>
<evidence type="ECO:0000256" key="5">
    <source>
        <dbReference type="ARBA" id="ARBA00022777"/>
    </source>
</evidence>
<name>A0A1F8CLN1_9BACT</name>
<comment type="caution">
    <text evidence="6">Lacks conserved residue(s) required for the propagation of feature annotation.</text>
</comment>
<dbReference type="PROSITE" id="PS51374">
    <property type="entry name" value="NDPK_LIKE"/>
    <property type="match status" value="1"/>
</dbReference>
<proteinExistence type="inferred from homology"/>
<feature type="domain" description="Nucleoside diphosphate kinase-like" evidence="8">
    <location>
        <begin position="7"/>
        <end position="188"/>
    </location>
</feature>
<comment type="caution">
    <text evidence="9">The sequence shown here is derived from an EMBL/GenBank/DDBJ whole genome shotgun (WGS) entry which is preliminary data.</text>
</comment>
<evidence type="ECO:0000313" key="10">
    <source>
        <dbReference type="Proteomes" id="UP000177855"/>
    </source>
</evidence>
<dbReference type="InterPro" id="IPR036850">
    <property type="entry name" value="NDK-like_dom_sf"/>
</dbReference>
<organism evidence="9 10">
    <name type="scientific">Candidatus Woesebacteria bacterium RIFOXYA1_FULL_40_18</name>
    <dbReference type="NCBI Taxonomy" id="1802532"/>
    <lineage>
        <taxon>Bacteria</taxon>
        <taxon>Candidatus Woeseibacteriota</taxon>
    </lineage>
</organism>
<dbReference type="PRINTS" id="PR01243">
    <property type="entry name" value="NUCDPKINASE"/>
</dbReference>
<evidence type="ECO:0000313" key="9">
    <source>
        <dbReference type="EMBL" id="OGM77174.1"/>
    </source>
</evidence>
<dbReference type="SUPFAM" id="SSF54919">
    <property type="entry name" value="Nucleoside diphosphate kinase, NDK"/>
    <property type="match status" value="1"/>
</dbReference>
<keyword evidence="4" id="KW-0808">Transferase</keyword>
<dbReference type="Gene3D" id="3.30.70.141">
    <property type="entry name" value="Nucleoside diphosphate kinase-like domain"/>
    <property type="match status" value="1"/>
</dbReference>
<dbReference type="Pfam" id="PF00334">
    <property type="entry name" value="NDK"/>
    <property type="match status" value="2"/>
</dbReference>
<evidence type="ECO:0000256" key="4">
    <source>
        <dbReference type="ARBA" id="ARBA00022679"/>
    </source>
</evidence>
<dbReference type="GO" id="GO:0006228">
    <property type="term" value="P:UTP biosynthetic process"/>
    <property type="evidence" value="ECO:0007669"/>
    <property type="project" value="InterPro"/>
</dbReference>
<dbReference type="SMART" id="SM00562">
    <property type="entry name" value="NDK"/>
    <property type="match status" value="1"/>
</dbReference>
<dbReference type="CDD" id="cd04413">
    <property type="entry name" value="NDPk_I"/>
    <property type="match status" value="1"/>
</dbReference>
<dbReference type="GO" id="GO:0004550">
    <property type="term" value="F:nucleoside diphosphate kinase activity"/>
    <property type="evidence" value="ECO:0007669"/>
    <property type="project" value="UniProtKB-EC"/>
</dbReference>
<dbReference type="InterPro" id="IPR034907">
    <property type="entry name" value="NDK-like_dom"/>
</dbReference>
<evidence type="ECO:0000256" key="2">
    <source>
        <dbReference type="ARBA" id="ARBA00008142"/>
    </source>
</evidence>
<dbReference type="InterPro" id="IPR001564">
    <property type="entry name" value="Nucleoside_diP_kinase"/>
</dbReference>
<dbReference type="PANTHER" id="PTHR11349">
    <property type="entry name" value="NUCLEOSIDE DIPHOSPHATE KINASE"/>
    <property type="match status" value="1"/>
</dbReference>
<dbReference type="AlphaFoldDB" id="A0A1F8CLN1"/>
<accession>A0A1F8CLN1</accession>